<dbReference type="Proteomes" id="UP000266861">
    <property type="component" value="Unassembled WGS sequence"/>
</dbReference>
<dbReference type="STRING" id="1348612.A0A397G6C5"/>
<protein>
    <submittedName>
        <fullName evidence="2">Uncharacterized protein</fullName>
    </submittedName>
</protein>
<sequence length="136" mass="15667">MWSVGGLTGYHTYLISKNLTTHEQIRVPLARRNGTRNPFDYRNIYRNCLWVLCRPMTRSYVSRRAFIEEEGDDDEDTLNNTPTQLINNANTETTNPATTDIIETSTTKELTDTEHTTTTPITESREQQEQLDVNVV</sequence>
<dbReference type="OrthoDB" id="9909019at2759"/>
<name>A0A397G6C5_9GLOM</name>
<accession>A0A397G6C5</accession>
<evidence type="ECO:0000313" key="2">
    <source>
        <dbReference type="EMBL" id="RHZ44453.1"/>
    </source>
</evidence>
<feature type="compositionally biased region" description="Low complexity" evidence="1">
    <location>
        <begin position="87"/>
        <end position="108"/>
    </location>
</feature>
<comment type="caution">
    <text evidence="2">The sequence shown here is derived from an EMBL/GenBank/DDBJ whole genome shotgun (WGS) entry which is preliminary data.</text>
</comment>
<dbReference type="AlphaFoldDB" id="A0A397G6C5"/>
<organism evidence="2 3">
    <name type="scientific">Diversispora epigaea</name>
    <dbReference type="NCBI Taxonomy" id="1348612"/>
    <lineage>
        <taxon>Eukaryota</taxon>
        <taxon>Fungi</taxon>
        <taxon>Fungi incertae sedis</taxon>
        <taxon>Mucoromycota</taxon>
        <taxon>Glomeromycotina</taxon>
        <taxon>Glomeromycetes</taxon>
        <taxon>Diversisporales</taxon>
        <taxon>Diversisporaceae</taxon>
        <taxon>Diversispora</taxon>
    </lineage>
</organism>
<gene>
    <name evidence="2" type="ORF">Glove_724g8</name>
</gene>
<feature type="region of interest" description="Disordered" evidence="1">
    <location>
        <begin position="70"/>
        <end position="136"/>
    </location>
</feature>
<dbReference type="EMBL" id="PQFF01000572">
    <property type="protein sequence ID" value="RHZ44453.1"/>
    <property type="molecule type" value="Genomic_DNA"/>
</dbReference>
<reference evidence="2 3" key="1">
    <citation type="submission" date="2018-08" db="EMBL/GenBank/DDBJ databases">
        <title>Genome and evolution of the arbuscular mycorrhizal fungus Diversispora epigaea (formerly Glomus versiforme) and its bacterial endosymbionts.</title>
        <authorList>
            <person name="Sun X."/>
            <person name="Fei Z."/>
            <person name="Harrison M."/>
        </authorList>
    </citation>
    <scope>NUCLEOTIDE SEQUENCE [LARGE SCALE GENOMIC DNA]</scope>
    <source>
        <strain evidence="2 3">IT104</strain>
    </source>
</reference>
<evidence type="ECO:0000256" key="1">
    <source>
        <dbReference type="SAM" id="MobiDB-lite"/>
    </source>
</evidence>
<evidence type="ECO:0000313" key="3">
    <source>
        <dbReference type="Proteomes" id="UP000266861"/>
    </source>
</evidence>
<keyword evidence="3" id="KW-1185">Reference proteome</keyword>
<proteinExistence type="predicted"/>